<keyword evidence="1" id="KW-0812">Transmembrane</keyword>
<proteinExistence type="predicted"/>
<organism evidence="2 3">
    <name type="scientific">Desulfobacula phenolica</name>
    <dbReference type="NCBI Taxonomy" id="90732"/>
    <lineage>
        <taxon>Bacteria</taxon>
        <taxon>Pseudomonadati</taxon>
        <taxon>Thermodesulfobacteriota</taxon>
        <taxon>Desulfobacteria</taxon>
        <taxon>Desulfobacterales</taxon>
        <taxon>Desulfobacteraceae</taxon>
        <taxon>Desulfobacula</taxon>
    </lineage>
</organism>
<evidence type="ECO:0000256" key="1">
    <source>
        <dbReference type="SAM" id="Phobius"/>
    </source>
</evidence>
<feature type="transmembrane region" description="Helical" evidence="1">
    <location>
        <begin position="21"/>
        <end position="45"/>
    </location>
</feature>
<keyword evidence="1" id="KW-1133">Transmembrane helix</keyword>
<evidence type="ECO:0000313" key="3">
    <source>
        <dbReference type="Proteomes" id="UP000199608"/>
    </source>
</evidence>
<accession>A0A1H2IQD5</accession>
<dbReference type="RefSeq" id="WP_092235860.1">
    <property type="nucleotide sequence ID" value="NZ_FNLL01000009.1"/>
</dbReference>
<dbReference type="Proteomes" id="UP000199608">
    <property type="component" value="Unassembled WGS sequence"/>
</dbReference>
<name>A0A1H2IQD5_9BACT</name>
<protein>
    <submittedName>
        <fullName evidence="2">Uncharacterized protein</fullName>
    </submittedName>
</protein>
<reference evidence="3" key="1">
    <citation type="submission" date="2016-10" db="EMBL/GenBank/DDBJ databases">
        <authorList>
            <person name="Varghese N."/>
            <person name="Submissions S."/>
        </authorList>
    </citation>
    <scope>NUCLEOTIDE SEQUENCE [LARGE SCALE GENOMIC DNA]</scope>
    <source>
        <strain evidence="3">DSM 3384</strain>
    </source>
</reference>
<sequence length="146" mass="16497">MSYDPEKYRKKREKVLGIKKRGVGFGTLATLVSLVIVTVLSIVTIPQAISYMATRHLDDAIFKLESNPAWPKSIITGINAIDGVKTIANDTHNTRLVVTYDRRMVKLSNITALFDRQNLNVTLLNQVNHRQHQNTLKKEEKDLATP</sequence>
<keyword evidence="3" id="KW-1185">Reference proteome</keyword>
<dbReference type="EMBL" id="FNLL01000009">
    <property type="protein sequence ID" value="SDU46364.1"/>
    <property type="molecule type" value="Genomic_DNA"/>
</dbReference>
<evidence type="ECO:0000313" key="2">
    <source>
        <dbReference type="EMBL" id="SDU46364.1"/>
    </source>
</evidence>
<dbReference type="AlphaFoldDB" id="A0A1H2IQD5"/>
<gene>
    <name evidence="2" type="ORF">SAMN04487931_10990</name>
</gene>
<keyword evidence="1" id="KW-0472">Membrane</keyword>